<accession>S2DCU2</accession>
<gene>
    <name evidence="2" type="ORF">A33Q_1905</name>
</gene>
<dbReference type="AlphaFoldDB" id="S2DCU2"/>
<feature type="transmembrane region" description="Helical" evidence="1">
    <location>
        <begin position="532"/>
        <end position="557"/>
    </location>
</feature>
<proteinExistence type="predicted"/>
<keyword evidence="1" id="KW-0812">Transmembrane</keyword>
<feature type="transmembrane region" description="Helical" evidence="1">
    <location>
        <begin position="848"/>
        <end position="864"/>
    </location>
</feature>
<dbReference type="EMBL" id="ALWO02000031">
    <property type="protein sequence ID" value="EOZ96987.1"/>
    <property type="molecule type" value="Genomic_DNA"/>
</dbReference>
<evidence type="ECO:0000313" key="3">
    <source>
        <dbReference type="Proteomes" id="UP000006073"/>
    </source>
</evidence>
<organism evidence="2 3">
    <name type="scientific">Indibacter alkaliphilus (strain CCUG 57479 / KCTC 22604 / LW1)</name>
    <dbReference type="NCBI Taxonomy" id="1189612"/>
    <lineage>
        <taxon>Bacteria</taxon>
        <taxon>Pseudomonadati</taxon>
        <taxon>Bacteroidota</taxon>
        <taxon>Cytophagia</taxon>
        <taxon>Cytophagales</taxon>
        <taxon>Cyclobacteriaceae</taxon>
    </lineage>
</organism>
<dbReference type="Proteomes" id="UP000006073">
    <property type="component" value="Unassembled WGS sequence"/>
</dbReference>
<feature type="transmembrane region" description="Helical" evidence="1">
    <location>
        <begin position="237"/>
        <end position="261"/>
    </location>
</feature>
<feature type="transmembrane region" description="Helical" evidence="1">
    <location>
        <begin position="656"/>
        <end position="677"/>
    </location>
</feature>
<feature type="transmembrane region" description="Helical" evidence="1">
    <location>
        <begin position="683"/>
        <end position="704"/>
    </location>
</feature>
<name>S2DCU2_INDAL</name>
<feature type="transmembrane region" description="Helical" evidence="1">
    <location>
        <begin position="613"/>
        <end position="635"/>
    </location>
</feature>
<feature type="transmembrane region" description="Helical" evidence="1">
    <location>
        <begin position="588"/>
        <end position="607"/>
    </location>
</feature>
<keyword evidence="1" id="KW-1133">Transmembrane helix</keyword>
<feature type="transmembrane region" description="Helical" evidence="1">
    <location>
        <begin position="732"/>
        <end position="753"/>
    </location>
</feature>
<keyword evidence="3" id="KW-1185">Reference proteome</keyword>
<dbReference type="STRING" id="1189612.A33Q_1905"/>
<feature type="transmembrane region" description="Helical" evidence="1">
    <location>
        <begin position="1191"/>
        <end position="1209"/>
    </location>
</feature>
<keyword evidence="1" id="KW-0472">Membrane</keyword>
<comment type="caution">
    <text evidence="2">The sequence shown here is derived from an EMBL/GenBank/DDBJ whole genome shotgun (WGS) entry which is preliminary data.</text>
</comment>
<sequence>MVGFVLFQQSQDNKVQLDNQAIRNLEMVKSKFFAFYHSFLAEQEDRFVRYMITENLGKSSFPSEWQAFAQRLKSITGEQYREFKSLDKQDTVKPSLEIVSSNGQYLIQIRKYPVNQEFFEQGEFNMIGPLGTPSRINLTIPLENALSLSAQHDFFEKIILADENGEILYPSPDIGKKLLVLTEKSGLDLPINKVEIQHQDQSYYLYYTPFFLEGKKLTLGGLISKKHYESLGFRVDFSYLSLLLFLLAAMVFSLPIISLFGFRRGDVLTRFKVFSVGLSLFGFMLLMGFGFAFVKDHHPYSKKEHSKHRKGIGEAIKKEIDRNCDLLREPFGNGSLKEFLTIDCQGKMQTLVLGDKKLPGIGSFINLSEREYFTHFSKKNFQECNDPKSHEPHFFIGSQYSRKDGNLETAISKLDTLACEVNAVTFKWESLNQLSDKHRFILVKDNGDVIFKSEKVKAPFDNLSQLLSNENWFLLKNIMQSNRDVSEEIVWDLNLHVDGYSYIMNLQKIPVDNLDRSAWLIYLQDEHLEHSFSFFVVSEALVLLTGYIVLLLFLAMLRWSFSPKPKCSLWSDFSYLHLYPNRHNSSNYLFLIILFIIQLLVLLGMYHNLSVNIFTLYFFTLCFMVFSSQVVFIFLEMKWTADTSAMDERINRLYAIKYLGITTLILLFLAILFEGTFQHPFSAYLFSIILILLSFICCVVKVYFQRYLQVLKDGRGVIWLKNQIPWLQTNHLFAWFFVLWVTLIGFFPGYMILSMTFQQEKEVWQAKSKTLQEDAAVISPWVEDYSQKRKNLFTAFPIRKDEELLQFVATSPANIEFLIREKREWKPDYSSFSENGIQFFRNIELDDFFTILAFALFFWIIYWLNKTVTKKMFFAGGINPRLSETISAIQSRLLEKRKSDQVEVEERFQCRFFFIHRLISDGNSDLVAKLFKVDIGKIRAFDGKGLNVLDDFSAKMDGIKQDQIEVILVENIHCIPDSGKFVERLSSLMAFCEKQNILLVLVSGISWKQMLAKVDGEQQRLHYSEIFSPFIFTYIPIKDKDFSKSNFEHISMVIDENETIQDDVETKLLLRQRFFKADYTNIWAELSLEEKKVTYEFAVHEFLNYAASPVIVELIQKGVLVYEEGMDRFTLFSDTFRYFILLHVTREEKEIFKNLELNTGNAPSIQIAVFSFVLISVAMISYFDRSFLDEATAYVTGIVGTLGGIYSVFRSKFWKNPVVAQ</sequence>
<reference evidence="2 3" key="1">
    <citation type="journal article" date="2013" name="Genome Announc.">
        <title>Draft Genome Sequence of Indibacter alkaliphilus Strain LW1T, Isolated from Lonar Lake, a Haloalkaline Lake in the Buldana District of Maharashtra, India.</title>
        <authorList>
            <person name="Singh A."/>
            <person name="Kumar Jangir P."/>
            <person name="Sharma R."/>
            <person name="Singh A."/>
            <person name="Kumar Pinnaka A."/>
            <person name="Shivaji S."/>
        </authorList>
    </citation>
    <scope>NUCLEOTIDE SEQUENCE [LARGE SCALE GENOMIC DNA]</scope>
    <source>
        <strain evidence="3">CCUG 57479 / KCTC 22604 / LW1</strain>
    </source>
</reference>
<feature type="transmembrane region" description="Helical" evidence="1">
    <location>
        <begin position="273"/>
        <end position="294"/>
    </location>
</feature>
<evidence type="ECO:0000313" key="2">
    <source>
        <dbReference type="EMBL" id="EOZ96987.1"/>
    </source>
</evidence>
<evidence type="ECO:0000256" key="1">
    <source>
        <dbReference type="SAM" id="Phobius"/>
    </source>
</evidence>
<feature type="transmembrane region" description="Helical" evidence="1">
    <location>
        <begin position="1167"/>
        <end position="1185"/>
    </location>
</feature>
<protein>
    <submittedName>
        <fullName evidence="2">Uncharacterized protein</fullName>
    </submittedName>
</protein>